<keyword evidence="3" id="KW-0106">Calcium</keyword>
<name>A0A3S5CH21_9PLAT</name>
<dbReference type="InterPro" id="IPR011992">
    <property type="entry name" value="EF-hand-dom_pair"/>
</dbReference>
<evidence type="ECO:0000313" key="5">
    <source>
        <dbReference type="EMBL" id="VEL07773.1"/>
    </source>
</evidence>
<protein>
    <recommendedName>
        <fullName evidence="4">EF-hand domain-containing protein</fullName>
    </recommendedName>
</protein>
<evidence type="ECO:0000313" key="6">
    <source>
        <dbReference type="Proteomes" id="UP000784294"/>
    </source>
</evidence>
<dbReference type="EMBL" id="CAAALY010002447">
    <property type="protein sequence ID" value="VEL07773.1"/>
    <property type="molecule type" value="Genomic_DNA"/>
</dbReference>
<gene>
    <name evidence="5" type="ORF">PXEA_LOCUS1213</name>
</gene>
<sequence length="209" mass="24090">MPALEKDEIESLFKSLDIDKDGRVSVSELSAVLKGKRNQRASTTTDAKRIIDEHSHGSQQTLSFAEFVKYIHDTETQLKLAFKQLDRNSDNKVDVEEVLLAMKDLGVNISRCDAEQLLKKMDKDGSLTINFEEWRDFLLFSGTSDIKTIFQYWRHASATDIGEIYSIPDDYTEEEKRSGEAWKTLLAGGQFWLLTFIWRSYSRKKLSYS</sequence>
<evidence type="ECO:0000259" key="4">
    <source>
        <dbReference type="PROSITE" id="PS50222"/>
    </source>
</evidence>
<feature type="domain" description="EF-hand" evidence="4">
    <location>
        <begin position="73"/>
        <end position="108"/>
    </location>
</feature>
<dbReference type="InterPro" id="IPR051581">
    <property type="entry name" value="Ca-bind"/>
</dbReference>
<dbReference type="AlphaFoldDB" id="A0A3S5CH21"/>
<dbReference type="Proteomes" id="UP000784294">
    <property type="component" value="Unassembled WGS sequence"/>
</dbReference>
<dbReference type="OrthoDB" id="270584at2759"/>
<dbReference type="InterPro" id="IPR018247">
    <property type="entry name" value="EF_Hand_1_Ca_BS"/>
</dbReference>
<dbReference type="PANTHER" id="PTHR34524:SF6">
    <property type="entry name" value="CALCYPHOSINE LIKE"/>
    <property type="match status" value="1"/>
</dbReference>
<accession>A0A3S5CH21</accession>
<dbReference type="InterPro" id="IPR002048">
    <property type="entry name" value="EF_hand_dom"/>
</dbReference>
<evidence type="ECO:0000256" key="3">
    <source>
        <dbReference type="ARBA" id="ARBA00022837"/>
    </source>
</evidence>
<keyword evidence="2" id="KW-0677">Repeat</keyword>
<evidence type="ECO:0000256" key="2">
    <source>
        <dbReference type="ARBA" id="ARBA00022737"/>
    </source>
</evidence>
<feature type="domain" description="EF-hand" evidence="4">
    <location>
        <begin position="113"/>
        <end position="144"/>
    </location>
</feature>
<comment type="caution">
    <text evidence="5">The sequence shown here is derived from an EMBL/GenBank/DDBJ whole genome shotgun (WGS) entry which is preliminary data.</text>
</comment>
<dbReference type="PROSITE" id="PS00018">
    <property type="entry name" value="EF_HAND_1"/>
    <property type="match status" value="2"/>
</dbReference>
<organism evidence="5 6">
    <name type="scientific">Protopolystoma xenopodis</name>
    <dbReference type="NCBI Taxonomy" id="117903"/>
    <lineage>
        <taxon>Eukaryota</taxon>
        <taxon>Metazoa</taxon>
        <taxon>Spiralia</taxon>
        <taxon>Lophotrochozoa</taxon>
        <taxon>Platyhelminthes</taxon>
        <taxon>Monogenea</taxon>
        <taxon>Polyopisthocotylea</taxon>
        <taxon>Polystomatidea</taxon>
        <taxon>Polystomatidae</taxon>
        <taxon>Protopolystoma</taxon>
    </lineage>
</organism>
<dbReference type="Gene3D" id="1.10.238.10">
    <property type="entry name" value="EF-hand"/>
    <property type="match status" value="2"/>
</dbReference>
<proteinExistence type="predicted"/>
<dbReference type="SMART" id="SM00054">
    <property type="entry name" value="EFh"/>
    <property type="match status" value="3"/>
</dbReference>
<dbReference type="Pfam" id="PF13499">
    <property type="entry name" value="EF-hand_7"/>
    <property type="match status" value="2"/>
</dbReference>
<reference evidence="5" key="1">
    <citation type="submission" date="2018-11" db="EMBL/GenBank/DDBJ databases">
        <authorList>
            <consortium name="Pathogen Informatics"/>
        </authorList>
    </citation>
    <scope>NUCLEOTIDE SEQUENCE</scope>
</reference>
<dbReference type="PANTHER" id="PTHR34524">
    <property type="entry name" value="CALCYPHOSIN"/>
    <property type="match status" value="1"/>
</dbReference>
<dbReference type="FunFam" id="1.10.238.10:FF:000028">
    <property type="entry name" value="Putative calcium-binding mitochondrial carrier protein scamc-2"/>
    <property type="match status" value="1"/>
</dbReference>
<dbReference type="GO" id="GO:0005509">
    <property type="term" value="F:calcium ion binding"/>
    <property type="evidence" value="ECO:0007669"/>
    <property type="project" value="InterPro"/>
</dbReference>
<evidence type="ECO:0000256" key="1">
    <source>
        <dbReference type="ARBA" id="ARBA00022723"/>
    </source>
</evidence>
<feature type="domain" description="EF-hand" evidence="4">
    <location>
        <begin position="4"/>
        <end position="39"/>
    </location>
</feature>
<dbReference type="SUPFAM" id="SSF47473">
    <property type="entry name" value="EF-hand"/>
    <property type="match status" value="1"/>
</dbReference>
<keyword evidence="1" id="KW-0479">Metal-binding</keyword>
<dbReference type="PROSITE" id="PS50222">
    <property type="entry name" value="EF_HAND_2"/>
    <property type="match status" value="3"/>
</dbReference>
<keyword evidence="6" id="KW-1185">Reference proteome</keyword>